<dbReference type="GO" id="GO:0004523">
    <property type="term" value="F:RNA-DNA hybrid ribonuclease activity"/>
    <property type="evidence" value="ECO:0007669"/>
    <property type="project" value="InterPro"/>
</dbReference>
<gene>
    <name evidence="2" type="ORF">BAE44_0025230</name>
</gene>
<dbReference type="GO" id="GO:0003676">
    <property type="term" value="F:nucleic acid binding"/>
    <property type="evidence" value="ECO:0007669"/>
    <property type="project" value="InterPro"/>
</dbReference>
<dbReference type="InterPro" id="IPR052929">
    <property type="entry name" value="RNase_H-like_EbsB-rel"/>
</dbReference>
<dbReference type="PANTHER" id="PTHR47074">
    <property type="entry name" value="BNAC02G40300D PROTEIN"/>
    <property type="match status" value="1"/>
</dbReference>
<organism evidence="2 3">
    <name type="scientific">Dichanthelium oligosanthes</name>
    <dbReference type="NCBI Taxonomy" id="888268"/>
    <lineage>
        <taxon>Eukaryota</taxon>
        <taxon>Viridiplantae</taxon>
        <taxon>Streptophyta</taxon>
        <taxon>Embryophyta</taxon>
        <taxon>Tracheophyta</taxon>
        <taxon>Spermatophyta</taxon>
        <taxon>Magnoliopsida</taxon>
        <taxon>Liliopsida</taxon>
        <taxon>Poales</taxon>
        <taxon>Poaceae</taxon>
        <taxon>PACMAD clade</taxon>
        <taxon>Panicoideae</taxon>
        <taxon>Panicodae</taxon>
        <taxon>Paniceae</taxon>
        <taxon>Dichantheliinae</taxon>
        <taxon>Dichanthelium</taxon>
    </lineage>
</organism>
<feature type="domain" description="RNase H type-1" evidence="1">
    <location>
        <begin position="15"/>
        <end position="74"/>
    </location>
</feature>
<protein>
    <recommendedName>
        <fullName evidence="1">RNase H type-1 domain-containing protein</fullName>
    </recommendedName>
</protein>
<dbReference type="InterPro" id="IPR002156">
    <property type="entry name" value="RNaseH_domain"/>
</dbReference>
<evidence type="ECO:0000313" key="3">
    <source>
        <dbReference type="Proteomes" id="UP000095767"/>
    </source>
</evidence>
<keyword evidence="3" id="KW-1185">Reference proteome</keyword>
<dbReference type="PANTHER" id="PTHR47074:SF11">
    <property type="entry name" value="REVERSE TRANSCRIPTASE-LIKE PROTEIN"/>
    <property type="match status" value="1"/>
</dbReference>
<evidence type="ECO:0000259" key="1">
    <source>
        <dbReference type="Pfam" id="PF13456"/>
    </source>
</evidence>
<dbReference type="SUPFAM" id="SSF53098">
    <property type="entry name" value="Ribonuclease H-like"/>
    <property type="match status" value="1"/>
</dbReference>
<reference evidence="2 3" key="1">
    <citation type="submission" date="2016-09" db="EMBL/GenBank/DDBJ databases">
        <title>The draft genome of Dichanthelium oligosanthes: A C3 panicoid grass species.</title>
        <authorList>
            <person name="Studer A.J."/>
            <person name="Schnable J.C."/>
            <person name="Brutnell T.P."/>
        </authorList>
    </citation>
    <scope>NUCLEOTIDE SEQUENCE [LARGE SCALE GENOMIC DNA]</scope>
    <source>
        <strain evidence="3">cv. Kellogg 1175</strain>
        <tissue evidence="2">Leaf</tissue>
    </source>
</reference>
<sequence length="76" mass="8037">MVWEAPEEGVVKIITDAAFQVDSGTGAGAVVIRDHSGEVLVAEARWCEHLPDVLAAEALAARDGLRAASFKGYREG</sequence>
<dbReference type="EMBL" id="LWDX02072378">
    <property type="protein sequence ID" value="OEL13751.1"/>
    <property type="molecule type" value="Genomic_DNA"/>
</dbReference>
<dbReference type="InterPro" id="IPR012337">
    <property type="entry name" value="RNaseH-like_sf"/>
</dbReference>
<accession>A0A1E5ULJ9</accession>
<name>A0A1E5ULJ9_9POAL</name>
<dbReference type="Pfam" id="PF13456">
    <property type="entry name" value="RVT_3"/>
    <property type="match status" value="1"/>
</dbReference>
<evidence type="ECO:0000313" key="2">
    <source>
        <dbReference type="EMBL" id="OEL13751.1"/>
    </source>
</evidence>
<proteinExistence type="predicted"/>
<dbReference type="AlphaFoldDB" id="A0A1E5ULJ9"/>
<comment type="caution">
    <text evidence="2">The sequence shown here is derived from an EMBL/GenBank/DDBJ whole genome shotgun (WGS) entry which is preliminary data.</text>
</comment>
<dbReference type="STRING" id="888268.A0A1E5ULJ9"/>
<dbReference type="OrthoDB" id="695489at2759"/>
<dbReference type="Proteomes" id="UP000095767">
    <property type="component" value="Unassembled WGS sequence"/>
</dbReference>